<dbReference type="PANTHER" id="PTHR30344">
    <property type="entry name" value="6-PHOSPHOGLUCONOLACTONASE-RELATED"/>
    <property type="match status" value="1"/>
</dbReference>
<dbReference type="InterPro" id="IPR019405">
    <property type="entry name" value="Lactonase_7-beta_prop"/>
</dbReference>
<name>A0ABW3RT77_9BACL</name>
<evidence type="ECO:0000256" key="1">
    <source>
        <dbReference type="ARBA" id="ARBA00005564"/>
    </source>
</evidence>
<reference evidence="3" key="1">
    <citation type="journal article" date="2019" name="Int. J. Syst. Evol. Microbiol.">
        <title>The Global Catalogue of Microorganisms (GCM) 10K type strain sequencing project: providing services to taxonomists for standard genome sequencing and annotation.</title>
        <authorList>
            <consortium name="The Broad Institute Genomics Platform"/>
            <consortium name="The Broad Institute Genome Sequencing Center for Infectious Disease"/>
            <person name="Wu L."/>
            <person name="Ma J."/>
        </authorList>
    </citation>
    <scope>NUCLEOTIDE SEQUENCE [LARGE SCALE GENOMIC DNA]</scope>
    <source>
        <strain evidence="3">CCUG 59189</strain>
    </source>
</reference>
<evidence type="ECO:0000313" key="3">
    <source>
        <dbReference type="Proteomes" id="UP001597262"/>
    </source>
</evidence>
<dbReference type="InterPro" id="IPR011048">
    <property type="entry name" value="Haem_d1_sf"/>
</dbReference>
<dbReference type="PANTHER" id="PTHR30344:SF1">
    <property type="entry name" value="6-PHOSPHOGLUCONOLACTONASE"/>
    <property type="match status" value="1"/>
</dbReference>
<dbReference type="Proteomes" id="UP001597262">
    <property type="component" value="Unassembled WGS sequence"/>
</dbReference>
<evidence type="ECO:0000313" key="2">
    <source>
        <dbReference type="EMBL" id="MFD1175641.1"/>
    </source>
</evidence>
<dbReference type="InterPro" id="IPR050282">
    <property type="entry name" value="Cycloisomerase_2"/>
</dbReference>
<dbReference type="InterPro" id="IPR015943">
    <property type="entry name" value="WD40/YVTN_repeat-like_dom_sf"/>
</dbReference>
<comment type="caution">
    <text evidence="2">The sequence shown here is derived from an EMBL/GenBank/DDBJ whole genome shotgun (WGS) entry which is preliminary data.</text>
</comment>
<dbReference type="SUPFAM" id="SSF51004">
    <property type="entry name" value="C-terminal (heme d1) domain of cytochrome cd1-nitrite reductase"/>
    <property type="match status" value="1"/>
</dbReference>
<organism evidence="2 3">
    <name type="scientific">Paenibacillus puldeungensis</name>
    <dbReference type="NCBI Taxonomy" id="696536"/>
    <lineage>
        <taxon>Bacteria</taxon>
        <taxon>Bacillati</taxon>
        <taxon>Bacillota</taxon>
        <taxon>Bacilli</taxon>
        <taxon>Bacillales</taxon>
        <taxon>Paenibacillaceae</taxon>
        <taxon>Paenibacillus</taxon>
    </lineage>
</organism>
<comment type="similarity">
    <text evidence="1">Belongs to the cycloisomerase 2 family.</text>
</comment>
<keyword evidence="3" id="KW-1185">Reference proteome</keyword>
<dbReference type="RefSeq" id="WP_379317173.1">
    <property type="nucleotide sequence ID" value="NZ_JBHTLM010000002.1"/>
</dbReference>
<accession>A0ABW3RT77</accession>
<protein>
    <submittedName>
        <fullName evidence="2">Lactonase family protein</fullName>
    </submittedName>
</protein>
<dbReference type="Pfam" id="PF10282">
    <property type="entry name" value="Lactonase"/>
    <property type="match status" value="1"/>
</dbReference>
<dbReference type="Gene3D" id="2.130.10.10">
    <property type="entry name" value="YVTN repeat-like/Quinoprotein amine dehydrogenase"/>
    <property type="match status" value="1"/>
</dbReference>
<dbReference type="EMBL" id="JBHTLM010000002">
    <property type="protein sequence ID" value="MFD1175641.1"/>
    <property type="molecule type" value="Genomic_DNA"/>
</dbReference>
<sequence>MSLQKESGTWSFFVGSYAQSDKPGIYLCELDRQSGKLRIRLDMDGIVNPSFIVVDKEAGRLYAVSEQENGGVASYAIDPANGKLSILSEMPTLGSNPCHLAVLHGVEGHLLVANYTSAHVNSFELSENGVLAEMKGIVQHKGSGLWPDRQEAAHAHSIIPSRSGKYAYVSDLGIDQIITYRLQEGRFVKHGEVKLPAGSGPRHFVIHPSERFAYGINELNNTMTLYSYDPAEGALEIKEHYSTLPEGFKGENYPADIHFSTDGRFVYGSNRGHNSLVQFTIDPETGRLDDPKWIGTGGSWPRNFAVFEDYVIVANQFGNNLVAFHRDDETGMLSSTGHQLAISQPSCIEPYI</sequence>
<proteinExistence type="inferred from homology"/>
<gene>
    <name evidence="2" type="ORF">ACFQ3W_04890</name>
</gene>